<name>A0A1V4AVL5_9BACT</name>
<keyword evidence="6" id="KW-0521">NADP</keyword>
<reference evidence="8 9" key="1">
    <citation type="journal article" date="2017" name="Water Res.">
        <title>Discovery and metagenomic analysis of an anammox bacterial enrichment related to Candidatus "Brocadia caroliniensis" in a full-scale glycerol-fed nitritation-denitritation separate centrate treatment process.</title>
        <authorList>
            <person name="Park H."/>
            <person name="Brotto A.C."/>
            <person name="van Loosdrecht M.C."/>
            <person name="Chandran K."/>
        </authorList>
    </citation>
    <scope>NUCLEOTIDE SEQUENCE [LARGE SCALE GENOMIC DNA]</scope>
    <source>
        <strain evidence="8">26THWARD</strain>
    </source>
</reference>
<dbReference type="GO" id="GO:0005829">
    <property type="term" value="C:cytosol"/>
    <property type="evidence" value="ECO:0007669"/>
    <property type="project" value="TreeGrafter"/>
</dbReference>
<dbReference type="InterPro" id="IPR029903">
    <property type="entry name" value="RmlD-like-bd"/>
</dbReference>
<sequence>MKILVLGSQGMLGRSLVSKLPGFVNASFPAIEVIAANHAQVDITQGSDTSRFIDQTKPDIIVNCTAFTNVDACETHISEAFAVNATGAKHIALAGKEAGAKVIHISTDYVFDGTKNHSYVETDSPNPISIYGKSKYNGELAIQETQAEYAIIRTAWLYGQYKKNFVTTMLDMGKKSGAVSVVTDQFGSPTYTADLSYAIWNVISKDLQGIYHVANTGTCSRYEWARKIFELTGNKVSVHPVKTSDYKRAATVPQNSSLNCVKYTTASGHTMRPWQEALEEYLGTML</sequence>
<evidence type="ECO:0000259" key="7">
    <source>
        <dbReference type="Pfam" id="PF04321"/>
    </source>
</evidence>
<comment type="pathway">
    <text evidence="1 6">Carbohydrate biosynthesis; dTDP-L-rhamnose biosynthesis.</text>
</comment>
<proteinExistence type="inferred from homology"/>
<feature type="domain" description="RmlD-like substrate binding" evidence="7">
    <location>
        <begin position="1"/>
        <end position="284"/>
    </location>
</feature>
<keyword evidence="6" id="KW-0560">Oxidoreductase</keyword>
<evidence type="ECO:0000256" key="4">
    <source>
        <dbReference type="ARBA" id="ARBA00017099"/>
    </source>
</evidence>
<gene>
    <name evidence="8" type="ORF">AYP45_04750</name>
</gene>
<dbReference type="UniPathway" id="UPA00124"/>
<evidence type="ECO:0000256" key="6">
    <source>
        <dbReference type="RuleBase" id="RU364082"/>
    </source>
</evidence>
<evidence type="ECO:0000256" key="3">
    <source>
        <dbReference type="ARBA" id="ARBA00012929"/>
    </source>
</evidence>
<evidence type="ECO:0000256" key="1">
    <source>
        <dbReference type="ARBA" id="ARBA00004781"/>
    </source>
</evidence>
<comment type="function">
    <text evidence="6">Catalyzes the reduction of dTDP-6-deoxy-L-lyxo-4-hexulose to yield dTDP-L-rhamnose.</text>
</comment>
<comment type="similarity">
    <text evidence="2 6">Belongs to the dTDP-4-dehydrorhamnose reductase family.</text>
</comment>
<comment type="catalytic activity">
    <reaction evidence="5">
        <text>dTDP-beta-L-rhamnose + NADP(+) = dTDP-4-dehydro-beta-L-rhamnose + NADPH + H(+)</text>
        <dbReference type="Rhea" id="RHEA:21796"/>
        <dbReference type="ChEBI" id="CHEBI:15378"/>
        <dbReference type="ChEBI" id="CHEBI:57510"/>
        <dbReference type="ChEBI" id="CHEBI:57783"/>
        <dbReference type="ChEBI" id="CHEBI:58349"/>
        <dbReference type="ChEBI" id="CHEBI:62830"/>
        <dbReference type="EC" id="1.1.1.133"/>
    </reaction>
</comment>
<protein>
    <recommendedName>
        <fullName evidence="4 6">dTDP-4-dehydrorhamnose reductase</fullName>
        <ecNumber evidence="3 6">1.1.1.133</ecNumber>
    </recommendedName>
</protein>
<dbReference type="InterPro" id="IPR005913">
    <property type="entry name" value="dTDP_dehydrorham_reduct"/>
</dbReference>
<dbReference type="GO" id="GO:0019305">
    <property type="term" value="P:dTDP-rhamnose biosynthetic process"/>
    <property type="evidence" value="ECO:0007669"/>
    <property type="project" value="UniProtKB-UniPathway"/>
</dbReference>
<dbReference type="EMBL" id="AYTS01000041">
    <property type="protein sequence ID" value="OOP57182.1"/>
    <property type="molecule type" value="Genomic_DNA"/>
</dbReference>
<dbReference type="NCBIfam" id="TIGR01214">
    <property type="entry name" value="rmlD"/>
    <property type="match status" value="1"/>
</dbReference>
<dbReference type="CDD" id="cd05254">
    <property type="entry name" value="dTDP_HR_like_SDR_e"/>
    <property type="match status" value="1"/>
</dbReference>
<evidence type="ECO:0000256" key="5">
    <source>
        <dbReference type="ARBA" id="ARBA00048200"/>
    </source>
</evidence>
<dbReference type="SUPFAM" id="SSF51735">
    <property type="entry name" value="NAD(P)-binding Rossmann-fold domains"/>
    <property type="match status" value="1"/>
</dbReference>
<evidence type="ECO:0000313" key="9">
    <source>
        <dbReference type="Proteomes" id="UP000189681"/>
    </source>
</evidence>
<dbReference type="PANTHER" id="PTHR10491">
    <property type="entry name" value="DTDP-4-DEHYDRORHAMNOSE REDUCTASE"/>
    <property type="match status" value="1"/>
</dbReference>
<comment type="caution">
    <text evidence="8">The sequence shown here is derived from an EMBL/GenBank/DDBJ whole genome shotgun (WGS) entry which is preliminary data.</text>
</comment>
<dbReference type="EC" id="1.1.1.133" evidence="3 6"/>
<accession>A0A1V4AVL5</accession>
<organism evidence="8 9">
    <name type="scientific">Candidatus Brocadia carolinensis</name>
    <dbReference type="NCBI Taxonomy" id="1004156"/>
    <lineage>
        <taxon>Bacteria</taxon>
        <taxon>Pseudomonadati</taxon>
        <taxon>Planctomycetota</taxon>
        <taxon>Candidatus Brocadiia</taxon>
        <taxon>Candidatus Brocadiales</taxon>
        <taxon>Candidatus Brocadiaceae</taxon>
        <taxon>Candidatus Brocadia</taxon>
    </lineage>
</organism>
<dbReference type="PANTHER" id="PTHR10491:SF4">
    <property type="entry name" value="METHIONINE ADENOSYLTRANSFERASE 2 SUBUNIT BETA"/>
    <property type="match status" value="1"/>
</dbReference>
<dbReference type="Pfam" id="PF04321">
    <property type="entry name" value="RmlD_sub_bind"/>
    <property type="match status" value="1"/>
</dbReference>
<dbReference type="AlphaFoldDB" id="A0A1V4AVL5"/>
<dbReference type="GO" id="GO:0008831">
    <property type="term" value="F:dTDP-4-dehydrorhamnose reductase activity"/>
    <property type="evidence" value="ECO:0007669"/>
    <property type="project" value="UniProtKB-EC"/>
</dbReference>
<dbReference type="STRING" id="1004156.AYP45_04750"/>
<dbReference type="InterPro" id="IPR036291">
    <property type="entry name" value="NAD(P)-bd_dom_sf"/>
</dbReference>
<dbReference type="Gene3D" id="3.40.50.720">
    <property type="entry name" value="NAD(P)-binding Rossmann-like Domain"/>
    <property type="match status" value="1"/>
</dbReference>
<dbReference type="Proteomes" id="UP000189681">
    <property type="component" value="Unassembled WGS sequence"/>
</dbReference>
<evidence type="ECO:0000313" key="8">
    <source>
        <dbReference type="EMBL" id="OOP57182.1"/>
    </source>
</evidence>
<dbReference type="Gene3D" id="3.90.25.10">
    <property type="entry name" value="UDP-galactose 4-epimerase, domain 1"/>
    <property type="match status" value="1"/>
</dbReference>
<evidence type="ECO:0000256" key="2">
    <source>
        <dbReference type="ARBA" id="ARBA00010944"/>
    </source>
</evidence>